<dbReference type="Gene3D" id="2.60.40.1180">
    <property type="entry name" value="Golgi alpha-mannosidase II"/>
    <property type="match status" value="1"/>
</dbReference>
<dbReference type="InterPro" id="IPR017853">
    <property type="entry name" value="GH"/>
</dbReference>
<evidence type="ECO:0000259" key="5">
    <source>
        <dbReference type="SMART" id="SM00642"/>
    </source>
</evidence>
<dbReference type="SUPFAM" id="SSF81296">
    <property type="entry name" value="E set domains"/>
    <property type="match status" value="1"/>
</dbReference>
<dbReference type="SUPFAM" id="SSF51011">
    <property type="entry name" value="Glycosyl hydrolase domain"/>
    <property type="match status" value="1"/>
</dbReference>
<dbReference type="InterPro" id="IPR013780">
    <property type="entry name" value="Glyco_hydro_b"/>
</dbReference>
<comment type="similarity">
    <text evidence="1">Belongs to the glycosyl hydrolase 13 family.</text>
</comment>
<dbReference type="InterPro" id="IPR006047">
    <property type="entry name" value="GH13_cat_dom"/>
</dbReference>
<sequence>MTTGGGVILTEAGAEFSLWSHHAEQVELCLFDARGHRELRRLRMNRDGDLHRLFVDGVKAGDRYGYRAYGPYDPDRGLWFDPAKLLVDPYAIELDRPFRHDPRLTQFGEETADLVPKAIVTRTLQAEQQPPLFTPGGLIYEISVRGFTRLHPQVPEAQRGTVAALSHPAVIAHLKRLGVDAVELMPITAWIDERHLPPLGLSNSWGYNPVALMALDPRLCPGGVPELRRTVAALRDAGIGVILDLVFNHSGESDRYGTTLSMRGIDNLSYYRHVEGDPATLVNHTGCGNTLACDHPQMRRLILDTLRHFTASAGVDGFRFDLAPILGRTSQGFEPRGETLTALLSDDLLQDRVMIAEPWDIGPGGYQLGNFPPPFLEWNDRARDTIRRYWRGDAGMTGAFATALAGSSDLFGRNGEDQTRSVNFIAAHDGFTLADLTAYAFKHNEANGEDNRDGHNDNHSWNNGVEGESHDPAVLAARKADLAALISTLFVSRGSIMLTAGDEGGRSQQGNNNAYAQDNAMTWVDWQAWDEDLIRLTAKLSALRKSCASLRDQHFFSGKGDVTWLNAAGQPMTVEDWENPSATALGMVLNGETGPQLAIIFNRGHEALEMPLPGEKGWKVLDGETQLSPVRCPARSVTILTAAD</sequence>
<feature type="compositionally biased region" description="Basic and acidic residues" evidence="4">
    <location>
        <begin position="446"/>
        <end position="458"/>
    </location>
</feature>
<dbReference type="InterPro" id="IPR013783">
    <property type="entry name" value="Ig-like_fold"/>
</dbReference>
<dbReference type="InterPro" id="IPR014756">
    <property type="entry name" value="Ig_E-set"/>
</dbReference>
<gene>
    <name evidence="6" type="ORF">QO005_002597</name>
</gene>
<evidence type="ECO:0000313" key="6">
    <source>
        <dbReference type="EMBL" id="MDQ0456256.1"/>
    </source>
</evidence>
<dbReference type="Gene3D" id="2.60.40.10">
    <property type="entry name" value="Immunoglobulins"/>
    <property type="match status" value="1"/>
</dbReference>
<organism evidence="6 7">
    <name type="scientific">Rhizobium paknamense</name>
    <dbReference type="NCBI Taxonomy" id="1206817"/>
    <lineage>
        <taxon>Bacteria</taxon>
        <taxon>Pseudomonadati</taxon>
        <taxon>Pseudomonadota</taxon>
        <taxon>Alphaproteobacteria</taxon>
        <taxon>Hyphomicrobiales</taxon>
        <taxon>Rhizobiaceae</taxon>
        <taxon>Rhizobium/Agrobacterium group</taxon>
        <taxon>Rhizobium</taxon>
    </lineage>
</organism>
<dbReference type="CDD" id="cd11326">
    <property type="entry name" value="AmyAc_Glg_debranch"/>
    <property type="match status" value="1"/>
</dbReference>
<name>A0ABU0IDC7_9HYPH</name>
<comment type="caution">
    <text evidence="6">The sequence shown here is derived from an EMBL/GenBank/DDBJ whole genome shotgun (WGS) entry which is preliminary data.</text>
</comment>
<dbReference type="SMART" id="SM00642">
    <property type="entry name" value="Aamy"/>
    <property type="match status" value="1"/>
</dbReference>
<feature type="region of interest" description="Disordered" evidence="4">
    <location>
        <begin position="446"/>
        <end position="467"/>
    </location>
</feature>
<dbReference type="PANTHER" id="PTHR43002">
    <property type="entry name" value="GLYCOGEN DEBRANCHING ENZYME"/>
    <property type="match status" value="1"/>
</dbReference>
<dbReference type="InterPro" id="IPR044505">
    <property type="entry name" value="GlgX_Isoamylase_N_E_set"/>
</dbReference>
<dbReference type="InterPro" id="IPR011837">
    <property type="entry name" value="Glycogen_debranch_GlgX"/>
</dbReference>
<evidence type="ECO:0000256" key="4">
    <source>
        <dbReference type="SAM" id="MobiDB-lite"/>
    </source>
</evidence>
<dbReference type="RefSeq" id="WP_307158446.1">
    <property type="nucleotide sequence ID" value="NZ_JAUSWH010000007.1"/>
</dbReference>
<reference evidence="6 7" key="1">
    <citation type="submission" date="2023-07" db="EMBL/GenBank/DDBJ databases">
        <title>Genomic Encyclopedia of Type Strains, Phase IV (KMG-IV): sequencing the most valuable type-strain genomes for metagenomic binning, comparative biology and taxonomic classification.</title>
        <authorList>
            <person name="Goeker M."/>
        </authorList>
    </citation>
    <scope>NUCLEOTIDE SEQUENCE [LARGE SCALE GENOMIC DNA]</scope>
    <source>
        <strain evidence="6 7">DSM 100301</strain>
    </source>
</reference>
<evidence type="ECO:0000256" key="3">
    <source>
        <dbReference type="ARBA" id="ARBA00023295"/>
    </source>
</evidence>
<evidence type="ECO:0000313" key="7">
    <source>
        <dbReference type="Proteomes" id="UP001235269"/>
    </source>
</evidence>
<evidence type="ECO:0000256" key="1">
    <source>
        <dbReference type="ARBA" id="ARBA00008061"/>
    </source>
</evidence>
<dbReference type="CDD" id="cd02856">
    <property type="entry name" value="E_set_GDE_Isoamylase_N"/>
    <property type="match status" value="1"/>
</dbReference>
<proteinExistence type="inferred from homology"/>
<dbReference type="GO" id="GO:0016798">
    <property type="term" value="F:hydrolase activity, acting on glycosyl bonds"/>
    <property type="evidence" value="ECO:0007669"/>
    <property type="project" value="UniProtKB-KW"/>
</dbReference>
<keyword evidence="3 6" id="KW-0326">Glycosidase</keyword>
<dbReference type="EC" id="3.2.1.-" evidence="6"/>
<evidence type="ECO:0000256" key="2">
    <source>
        <dbReference type="ARBA" id="ARBA00022801"/>
    </source>
</evidence>
<dbReference type="Proteomes" id="UP001235269">
    <property type="component" value="Unassembled WGS sequence"/>
</dbReference>
<dbReference type="Gene3D" id="3.20.20.80">
    <property type="entry name" value="Glycosidases"/>
    <property type="match status" value="1"/>
</dbReference>
<accession>A0ABU0IDC7</accession>
<dbReference type="EMBL" id="JAUSWH010000007">
    <property type="protein sequence ID" value="MDQ0456256.1"/>
    <property type="molecule type" value="Genomic_DNA"/>
</dbReference>
<dbReference type="Pfam" id="PF02922">
    <property type="entry name" value="CBM_48"/>
    <property type="match status" value="1"/>
</dbReference>
<keyword evidence="2 6" id="KW-0378">Hydrolase</keyword>
<protein>
    <submittedName>
        <fullName evidence="6">Glycogen operon protein</fullName>
        <ecNumber evidence="6">3.2.1.-</ecNumber>
    </submittedName>
</protein>
<feature type="domain" description="Glycosyl hydrolase family 13 catalytic" evidence="5">
    <location>
        <begin position="141"/>
        <end position="544"/>
    </location>
</feature>
<dbReference type="SUPFAM" id="SSF51445">
    <property type="entry name" value="(Trans)glycosidases"/>
    <property type="match status" value="1"/>
</dbReference>
<keyword evidence="7" id="KW-1185">Reference proteome</keyword>
<dbReference type="InterPro" id="IPR004193">
    <property type="entry name" value="Glyco_hydro_13_N"/>
</dbReference>
<dbReference type="NCBIfam" id="TIGR02100">
    <property type="entry name" value="glgX_debranch"/>
    <property type="match status" value="1"/>
</dbReference>